<dbReference type="GO" id="GO:0046872">
    <property type="term" value="F:metal ion binding"/>
    <property type="evidence" value="ECO:0007669"/>
    <property type="project" value="UniProtKB-KW"/>
</dbReference>
<evidence type="ECO:0000256" key="5">
    <source>
        <dbReference type="ARBA" id="ARBA00022723"/>
    </source>
</evidence>
<dbReference type="InterPro" id="IPR006171">
    <property type="entry name" value="TOPRIM_dom"/>
</dbReference>
<dbReference type="InterPro" id="IPR001241">
    <property type="entry name" value="Topo_IIA"/>
</dbReference>
<dbReference type="PANTHER" id="PTHR45866">
    <property type="entry name" value="DNA GYRASE/TOPOISOMERASE SUBUNIT B"/>
    <property type="match status" value="1"/>
</dbReference>
<dbReference type="Pfam" id="PF00204">
    <property type="entry name" value="DNA_gyraseB"/>
    <property type="match status" value="1"/>
</dbReference>
<evidence type="ECO:0000313" key="10">
    <source>
        <dbReference type="EMBL" id="AHF24886.1"/>
    </source>
</evidence>
<keyword evidence="5" id="KW-0479">Metal-binding</keyword>
<accession>W0FJ57</accession>
<dbReference type="GO" id="GO:0003918">
    <property type="term" value="F:DNA topoisomerase type II (double strand cut, ATP-hydrolyzing) activity"/>
    <property type="evidence" value="ECO:0007669"/>
    <property type="project" value="UniProtKB-EC"/>
</dbReference>
<dbReference type="InterPro" id="IPR013760">
    <property type="entry name" value="Topo_IIA-like_dom_sf"/>
</dbReference>
<evidence type="ECO:0000259" key="9">
    <source>
        <dbReference type="PROSITE" id="PS50880"/>
    </source>
</evidence>
<dbReference type="PROSITE" id="PS50880">
    <property type="entry name" value="TOPRIM"/>
    <property type="match status" value="1"/>
</dbReference>
<evidence type="ECO:0000256" key="7">
    <source>
        <dbReference type="ARBA" id="ARBA00023125"/>
    </source>
</evidence>
<evidence type="ECO:0000256" key="3">
    <source>
        <dbReference type="ARBA" id="ARBA00010708"/>
    </source>
</evidence>
<dbReference type="InterPro" id="IPR000565">
    <property type="entry name" value="Topo_IIA_B"/>
</dbReference>
<dbReference type="GO" id="GO:0006265">
    <property type="term" value="P:DNA topological change"/>
    <property type="evidence" value="ECO:0007669"/>
    <property type="project" value="InterPro"/>
</dbReference>
<dbReference type="GO" id="GO:0003677">
    <property type="term" value="F:DNA binding"/>
    <property type="evidence" value="ECO:0007669"/>
    <property type="project" value="UniProtKB-KW"/>
</dbReference>
<dbReference type="InterPro" id="IPR013506">
    <property type="entry name" value="Topo_IIA_bsu_dom2"/>
</dbReference>
<dbReference type="InterPro" id="IPR020568">
    <property type="entry name" value="Ribosomal_Su5_D2-typ_SF"/>
</dbReference>
<dbReference type="Gene3D" id="3.30.230.10">
    <property type="match status" value="1"/>
</dbReference>
<dbReference type="SMART" id="SM00387">
    <property type="entry name" value="HATPase_c"/>
    <property type="match status" value="1"/>
</dbReference>
<dbReference type="NCBIfam" id="NF004189">
    <property type="entry name" value="PRK05644.1"/>
    <property type="match status" value="1"/>
</dbReference>
<evidence type="ECO:0000256" key="8">
    <source>
        <dbReference type="ARBA" id="ARBA00023235"/>
    </source>
</evidence>
<dbReference type="CDD" id="cd00822">
    <property type="entry name" value="TopoII_Trans_DNA_gyrase"/>
    <property type="match status" value="1"/>
</dbReference>
<comment type="catalytic activity">
    <reaction evidence="1">
        <text>ATP-dependent breakage, passage and rejoining of double-stranded DNA.</text>
        <dbReference type="EC" id="5.6.2.2"/>
    </reaction>
</comment>
<dbReference type="InterPro" id="IPR014721">
    <property type="entry name" value="Ribsml_uS5_D2-typ_fold_subgr"/>
</dbReference>
<dbReference type="Pfam" id="PF01751">
    <property type="entry name" value="Toprim"/>
    <property type="match status" value="1"/>
</dbReference>
<dbReference type="EC" id="5.6.2.2" evidence="4"/>
<organism evidence="10">
    <name type="scientific">uncultured bacterium Contig21</name>
    <dbReference type="NCBI Taxonomy" id="1393535"/>
    <lineage>
        <taxon>Bacteria</taxon>
        <taxon>environmental samples</taxon>
    </lineage>
</organism>
<dbReference type="SUPFAM" id="SSF54211">
    <property type="entry name" value="Ribosomal protein S5 domain 2-like"/>
    <property type="match status" value="1"/>
</dbReference>
<keyword evidence="6" id="KW-0460">Magnesium</keyword>
<evidence type="ECO:0000256" key="2">
    <source>
        <dbReference type="ARBA" id="ARBA00001946"/>
    </source>
</evidence>
<dbReference type="PANTHER" id="PTHR45866:SF12">
    <property type="entry name" value="DNA TOPOISOMERASE 4 SUBUNIT B"/>
    <property type="match status" value="1"/>
</dbReference>
<protein>
    <recommendedName>
        <fullName evidence="4">DNA topoisomerase (ATP-hydrolyzing)</fullName>
        <ecNumber evidence="4">5.6.2.2</ecNumber>
    </recommendedName>
</protein>
<dbReference type="PROSITE" id="PS00177">
    <property type="entry name" value="TOPOISOMERASE_II"/>
    <property type="match status" value="1"/>
</dbReference>
<dbReference type="InterPro" id="IPR003594">
    <property type="entry name" value="HATPase_dom"/>
</dbReference>
<evidence type="ECO:0000256" key="6">
    <source>
        <dbReference type="ARBA" id="ARBA00022842"/>
    </source>
</evidence>
<dbReference type="Pfam" id="PF02518">
    <property type="entry name" value="HATPase_c"/>
    <property type="match status" value="1"/>
</dbReference>
<dbReference type="InterPro" id="IPR018522">
    <property type="entry name" value="TopoIIA_CS"/>
</dbReference>
<dbReference type="AlphaFoldDB" id="W0FJ57"/>
<dbReference type="CDD" id="cd16928">
    <property type="entry name" value="HATPase_GyrB-like"/>
    <property type="match status" value="1"/>
</dbReference>
<comment type="cofactor">
    <cofactor evidence="2">
        <name>Mg(2+)</name>
        <dbReference type="ChEBI" id="CHEBI:18420"/>
    </cofactor>
</comment>
<dbReference type="Gene3D" id="3.30.565.10">
    <property type="entry name" value="Histidine kinase-like ATPase, C-terminal domain"/>
    <property type="match status" value="1"/>
</dbReference>
<evidence type="ECO:0000256" key="4">
    <source>
        <dbReference type="ARBA" id="ARBA00012895"/>
    </source>
</evidence>
<dbReference type="FunFam" id="3.30.565.10:FF:000002">
    <property type="entry name" value="DNA gyrase subunit B"/>
    <property type="match status" value="1"/>
</dbReference>
<dbReference type="InterPro" id="IPR036890">
    <property type="entry name" value="HATPase_C_sf"/>
</dbReference>
<dbReference type="FunFam" id="3.30.230.10:FF:000005">
    <property type="entry name" value="DNA gyrase subunit B"/>
    <property type="match status" value="1"/>
</dbReference>
<proteinExistence type="inferred from homology"/>
<dbReference type="GO" id="GO:0005524">
    <property type="term" value="F:ATP binding"/>
    <property type="evidence" value="ECO:0007669"/>
    <property type="project" value="InterPro"/>
</dbReference>
<dbReference type="Gene3D" id="3.40.50.670">
    <property type="match status" value="1"/>
</dbReference>
<feature type="domain" description="Toprim" evidence="9">
    <location>
        <begin position="434"/>
        <end position="548"/>
    </location>
</feature>
<dbReference type="SMART" id="SM00433">
    <property type="entry name" value="TOP2c"/>
    <property type="match status" value="1"/>
</dbReference>
<keyword evidence="7" id="KW-0238">DNA-binding</keyword>
<sequence length="667" mass="74184">MASQTYNAGNIQVLEGLEAVRMRPGMYIGTTSSRGLHHLLWEIVDNAIDEASNGFATEVSVTLHKDGSASVWDNGRGMPVDDHPTMHKPGVEVIFTVLHAGGKFNNENYDYSGGLHGVGASVVNALSRWLTVDVFLNWTHYRMAFTSETDPATGKIRAGHPTGPLEVVGNTRKKGTLVRFLPDETIFEDVRFHTETVARRLQELAYLNRGLCITFTDERLADADSRTRVFCYDGGITDYVRYLNAGKNALQEDVIYIEGKRDTVICRAAIQYTDGFTESLFSYVNNINTPEGGTHEAGFKTAFTKCFNDYARRIGLLKEKDNNLAGEDFREGLTCVLTTMVKNPQFEGQTKGRLGNSEVRPAVEAIVTQQLLDWLDNLKNQEVATAIVSKAIRAAQAREAARKTRDNIRKASQLEAAPLVGKLSSCTGRKWEDNELFIVEGDSAGGSAKQGRDRRFQAILPLRGKPLNVEKKHLDQVLANEEFRSLITALGTGIDEGFTLDNLKYGKVIILSDADQDGAHIRAILLTFFFRYMKDLITGGHIYIGMPPLYKVQKGQKVIYAYDDKELAKATRSVGKGYTLQRYKGLGEMNPEQLWETTMDPSRRKLMRVGIEDAALADRLTTVLMGDKVEPRRDYISEHADFNRQDTFDAELDGHSVQEGGAVNAEA</sequence>
<evidence type="ECO:0000256" key="1">
    <source>
        <dbReference type="ARBA" id="ARBA00000185"/>
    </source>
</evidence>
<dbReference type="SUPFAM" id="SSF55874">
    <property type="entry name" value="ATPase domain of HSP90 chaperone/DNA topoisomerase II/histidine kinase"/>
    <property type="match status" value="1"/>
</dbReference>
<dbReference type="InterPro" id="IPR002288">
    <property type="entry name" value="DNA_gyrase_B_C"/>
</dbReference>
<dbReference type="SUPFAM" id="SSF56719">
    <property type="entry name" value="Type II DNA topoisomerase"/>
    <property type="match status" value="1"/>
</dbReference>
<dbReference type="PRINTS" id="PR01159">
    <property type="entry name" value="DNAGYRASEB"/>
</dbReference>
<dbReference type="Pfam" id="PF00986">
    <property type="entry name" value="DNA_gyraseB_C"/>
    <property type="match status" value="1"/>
</dbReference>
<name>W0FJ57_9BACT</name>
<reference evidence="10" key="1">
    <citation type="journal article" date="2013" name="PLoS ONE">
        <title>Metagenomic insights into the carbohydrate-active enzymes carried by the microorganisms adhering to solid digesta in the rumen of cows.</title>
        <authorList>
            <person name="Wang L."/>
            <person name="Hatem A."/>
            <person name="Catalyurek U.V."/>
            <person name="Morrison M."/>
            <person name="Yu Z."/>
        </authorList>
    </citation>
    <scope>NUCLEOTIDE SEQUENCE</scope>
</reference>
<keyword evidence="8 10" id="KW-0413">Isomerase</keyword>
<dbReference type="EMBL" id="KC246809">
    <property type="protein sequence ID" value="AHF24886.1"/>
    <property type="molecule type" value="Genomic_DNA"/>
</dbReference>
<dbReference type="InterPro" id="IPR013759">
    <property type="entry name" value="Topo_IIA_B_C"/>
</dbReference>
<comment type="similarity">
    <text evidence="3">Belongs to the type II topoisomerase GyrB family.</text>
</comment>
<dbReference type="PRINTS" id="PR00418">
    <property type="entry name" value="TPI2FAMILY"/>
</dbReference>